<keyword evidence="1" id="KW-0812">Transmembrane</keyword>
<gene>
    <name evidence="2" type="ORF">QWY29_19240</name>
</gene>
<sequence length="222" mass="22013">MPATSTSPSILGRRAERWGALALVARPAYVAVELAVASATTGDYSLLTDSISRLGESGCSPAFCSPRHDLMNAAFGVSGALLAGGAVLLRRSWGSTVTGLLVVSGLSSIATGLAPLDQGVALHAAAATPLFVAQPVALVALGLRLRADAPRPARALLVTGAVTGAAAAGFVLAGDGAAAGALERLAVWPVLVALAGAAWATARPGRSLRRAGTAGTPPPLRP</sequence>
<feature type="transmembrane region" description="Helical" evidence="1">
    <location>
        <begin position="120"/>
        <end position="143"/>
    </location>
</feature>
<dbReference type="InterPro" id="IPR009339">
    <property type="entry name" value="DUF998"/>
</dbReference>
<feature type="transmembrane region" description="Helical" evidence="1">
    <location>
        <begin position="96"/>
        <end position="114"/>
    </location>
</feature>
<name>A0ABT8EZ98_9ACTN</name>
<feature type="transmembrane region" description="Helical" evidence="1">
    <location>
        <begin position="155"/>
        <end position="173"/>
    </location>
</feature>
<feature type="transmembrane region" description="Helical" evidence="1">
    <location>
        <begin position="70"/>
        <end position="89"/>
    </location>
</feature>
<keyword evidence="3" id="KW-1185">Reference proteome</keyword>
<feature type="transmembrane region" description="Helical" evidence="1">
    <location>
        <begin position="185"/>
        <end position="202"/>
    </location>
</feature>
<evidence type="ECO:0000313" key="2">
    <source>
        <dbReference type="EMBL" id="MDN4163513.1"/>
    </source>
</evidence>
<keyword evidence="1" id="KW-1133">Transmembrane helix</keyword>
<dbReference type="EMBL" id="JAUHJR010000014">
    <property type="protein sequence ID" value="MDN4163513.1"/>
    <property type="molecule type" value="Genomic_DNA"/>
</dbReference>
<dbReference type="RefSeq" id="WP_300962829.1">
    <property type="nucleotide sequence ID" value="NZ_JAUHJR010000014.1"/>
</dbReference>
<comment type="caution">
    <text evidence="2">The sequence shown here is derived from an EMBL/GenBank/DDBJ whole genome shotgun (WGS) entry which is preliminary data.</text>
</comment>
<dbReference type="Pfam" id="PF06197">
    <property type="entry name" value="DUF998"/>
    <property type="match status" value="1"/>
</dbReference>
<keyword evidence="1" id="KW-0472">Membrane</keyword>
<accession>A0ABT8EZ98</accession>
<organism evidence="2 3">
    <name type="scientific">Nocardioides abyssi</name>
    <dbReference type="NCBI Taxonomy" id="3058370"/>
    <lineage>
        <taxon>Bacteria</taxon>
        <taxon>Bacillati</taxon>
        <taxon>Actinomycetota</taxon>
        <taxon>Actinomycetes</taxon>
        <taxon>Propionibacteriales</taxon>
        <taxon>Nocardioidaceae</taxon>
        <taxon>Nocardioides</taxon>
    </lineage>
</organism>
<reference evidence="2" key="1">
    <citation type="submission" date="2023-06" db="EMBL/GenBank/DDBJ databases">
        <title>Draft genome sequence of Nocardioides sp. SOB72.</title>
        <authorList>
            <person name="Zhang G."/>
        </authorList>
    </citation>
    <scope>NUCLEOTIDE SEQUENCE</scope>
    <source>
        <strain evidence="2">SOB72</strain>
    </source>
</reference>
<protein>
    <submittedName>
        <fullName evidence="2">DUF998 domain-containing protein</fullName>
    </submittedName>
</protein>
<proteinExistence type="predicted"/>
<evidence type="ECO:0000313" key="3">
    <source>
        <dbReference type="Proteomes" id="UP001168537"/>
    </source>
</evidence>
<dbReference type="Proteomes" id="UP001168537">
    <property type="component" value="Unassembled WGS sequence"/>
</dbReference>
<evidence type="ECO:0000256" key="1">
    <source>
        <dbReference type="SAM" id="Phobius"/>
    </source>
</evidence>